<dbReference type="Proteomes" id="UP000041254">
    <property type="component" value="Unassembled WGS sequence"/>
</dbReference>
<feature type="domain" description="NAD(P)-binding" evidence="1">
    <location>
        <begin position="14"/>
        <end position="230"/>
    </location>
</feature>
<dbReference type="AlphaFoldDB" id="A0A0G4EQC9"/>
<name>A0A0G4EQC9_VITBC</name>
<evidence type="ECO:0000313" key="2">
    <source>
        <dbReference type="EMBL" id="CEL99835.1"/>
    </source>
</evidence>
<dbReference type="OMA" id="THIICCT"/>
<evidence type="ECO:0000259" key="1">
    <source>
        <dbReference type="Pfam" id="PF13460"/>
    </source>
</evidence>
<evidence type="ECO:0000313" key="3">
    <source>
        <dbReference type="Proteomes" id="UP000041254"/>
    </source>
</evidence>
<reference evidence="2 3" key="1">
    <citation type="submission" date="2014-11" db="EMBL/GenBank/DDBJ databases">
        <authorList>
            <person name="Zhu J."/>
            <person name="Qi W."/>
            <person name="Song R."/>
        </authorList>
    </citation>
    <scope>NUCLEOTIDE SEQUENCE [LARGE SCALE GENOMIC DNA]</scope>
</reference>
<dbReference type="Gene3D" id="3.40.50.720">
    <property type="entry name" value="NAD(P)-binding Rossmann-like Domain"/>
    <property type="match status" value="1"/>
</dbReference>
<proteinExistence type="predicted"/>
<dbReference type="EMBL" id="CDMY01000290">
    <property type="protein sequence ID" value="CEL99835.1"/>
    <property type="molecule type" value="Genomic_DNA"/>
</dbReference>
<protein>
    <recommendedName>
        <fullName evidence="1">NAD(P)-binding domain-containing protein</fullName>
    </recommendedName>
</protein>
<dbReference type="InterPro" id="IPR036291">
    <property type="entry name" value="NAD(P)-bd_dom_sf"/>
</dbReference>
<dbReference type="OrthoDB" id="419598at2759"/>
<keyword evidence="3" id="KW-1185">Reference proteome</keyword>
<dbReference type="PhylomeDB" id="A0A0G4EQC9"/>
<dbReference type="VEuPathDB" id="CryptoDB:Vbra_22474"/>
<organism evidence="2 3">
    <name type="scientific">Vitrella brassicaformis (strain CCMP3155)</name>
    <dbReference type="NCBI Taxonomy" id="1169540"/>
    <lineage>
        <taxon>Eukaryota</taxon>
        <taxon>Sar</taxon>
        <taxon>Alveolata</taxon>
        <taxon>Colpodellida</taxon>
        <taxon>Vitrellaceae</taxon>
        <taxon>Vitrella</taxon>
    </lineage>
</organism>
<sequence>MAALSDGDTIVVAGATGGVGQLVTQRLAQLGRFKVRALSRSPERASGPGGPLEALAAQGVEVARGDVRDPSSLPSALADASAVVVCTGTTAFPTGKWKGGNTPKAIDEEGTRAVVEQLRKQGGLKKFALPTSIGVRRPGQLPFSILNLFGVLDAKKSGEEAVMSASKECGYDYVIVRPGRLIGGPYTNPDVATLLKIEGGDKQRVEIAPGDQMAGDCLRVSVAEAIVQALLCPALDGVSIDFSIINSKGDPPTDADWGEAMTKLETHFRAAGQTQVA</sequence>
<accession>A0A0G4EQC9</accession>
<dbReference type="Pfam" id="PF13460">
    <property type="entry name" value="NAD_binding_10"/>
    <property type="match status" value="1"/>
</dbReference>
<dbReference type="SUPFAM" id="SSF51735">
    <property type="entry name" value="NAD(P)-binding Rossmann-fold domains"/>
    <property type="match status" value="1"/>
</dbReference>
<gene>
    <name evidence="2" type="ORF">Vbra_22474</name>
</gene>
<dbReference type="PANTHER" id="PTHR15020:SF50">
    <property type="entry name" value="UPF0659 PROTEIN YMR090W"/>
    <property type="match status" value="1"/>
</dbReference>
<dbReference type="InParanoid" id="A0A0G4EQC9"/>
<dbReference type="STRING" id="1169540.A0A0G4EQC9"/>
<dbReference type="PANTHER" id="PTHR15020">
    <property type="entry name" value="FLAVIN REDUCTASE-RELATED"/>
    <property type="match status" value="1"/>
</dbReference>
<dbReference type="InterPro" id="IPR016040">
    <property type="entry name" value="NAD(P)-bd_dom"/>
</dbReference>